<protein>
    <submittedName>
        <fullName evidence="2">GH16 domain-containing protein</fullName>
    </submittedName>
</protein>
<keyword evidence="1" id="KW-1185">Reference proteome</keyword>
<dbReference type="Proteomes" id="UP000050741">
    <property type="component" value="Unassembled WGS sequence"/>
</dbReference>
<reference evidence="2" key="2">
    <citation type="submission" date="2016-06" db="UniProtKB">
        <authorList>
            <consortium name="WormBaseParasite"/>
        </authorList>
    </citation>
    <scope>IDENTIFICATION</scope>
</reference>
<dbReference type="AlphaFoldDB" id="A0A183C284"/>
<sequence>MLFHTAQAQQETTPTRLTGLGKNCSTIPVALLDQCFPHEESKTFGIEFRLPQTGGSCADGLIICYLGSLATRTVDNVHSMNGMSVNAELFNVDNANSLAKYCAGKLNVSWHGIKVHTEKSNGKVIMKLSTSLLGLGDEESFEIDAQRQFVIHFGNENEFSAYVTVDGGQQINLDDEKAEQYKKLAPKGAHLKDFVGFWTLGLDMLPWMDHEVELYVNRTCSCSMEAWFIRPTDGVPKDPKEPSTGIGGPNTNCIVYTPMEVPLNNSLKANHLIRIQMLMGSSKQLNKDSTNEQNCTNGKLDKELKELQIRVMDDAFNVTLTWNNDNSKTYTYRDGLPEWAVHYITFEHNDVTLFNSPNITCVPEKHCMAPMEGTEQY</sequence>
<accession>A0A183C284</accession>
<evidence type="ECO:0000313" key="1">
    <source>
        <dbReference type="Proteomes" id="UP000050741"/>
    </source>
</evidence>
<proteinExistence type="predicted"/>
<evidence type="ECO:0000313" key="2">
    <source>
        <dbReference type="WBParaSite" id="GPLIN_000697800"/>
    </source>
</evidence>
<dbReference type="WBParaSite" id="GPLIN_000697800">
    <property type="protein sequence ID" value="GPLIN_000697800"/>
    <property type="gene ID" value="GPLIN_000697800"/>
</dbReference>
<reference evidence="1" key="1">
    <citation type="submission" date="2014-05" db="EMBL/GenBank/DDBJ databases">
        <title>The genome and life-stage specific transcriptomes of Globodera pallida elucidate key aspects of plant parasitism by a cyst nematode.</title>
        <authorList>
            <person name="Cotton J.A."/>
            <person name="Lilley C.J."/>
            <person name="Jones L.M."/>
            <person name="Kikuchi T."/>
            <person name="Reid A.J."/>
            <person name="Thorpe P."/>
            <person name="Tsai I.J."/>
            <person name="Beasley H."/>
            <person name="Blok V."/>
            <person name="Cock P.J.A."/>
            <person name="Van den Akker S.E."/>
            <person name="Holroyd N."/>
            <person name="Hunt M."/>
            <person name="Mantelin S."/>
            <person name="Naghra H."/>
            <person name="Pain A."/>
            <person name="Palomares-Rius J.E."/>
            <person name="Zarowiecki M."/>
            <person name="Berriman M."/>
            <person name="Jones J.T."/>
            <person name="Urwin P.E."/>
        </authorList>
    </citation>
    <scope>NUCLEOTIDE SEQUENCE [LARGE SCALE GENOMIC DNA]</scope>
    <source>
        <strain evidence="1">Lindley</strain>
    </source>
</reference>
<organism evidence="1 2">
    <name type="scientific">Globodera pallida</name>
    <name type="common">Potato cyst nematode worm</name>
    <name type="synonym">Heterodera pallida</name>
    <dbReference type="NCBI Taxonomy" id="36090"/>
    <lineage>
        <taxon>Eukaryota</taxon>
        <taxon>Metazoa</taxon>
        <taxon>Ecdysozoa</taxon>
        <taxon>Nematoda</taxon>
        <taxon>Chromadorea</taxon>
        <taxon>Rhabditida</taxon>
        <taxon>Tylenchina</taxon>
        <taxon>Tylenchomorpha</taxon>
        <taxon>Tylenchoidea</taxon>
        <taxon>Heteroderidae</taxon>
        <taxon>Heteroderinae</taxon>
        <taxon>Globodera</taxon>
    </lineage>
</organism>
<name>A0A183C284_GLOPA</name>